<feature type="signal peptide" evidence="1">
    <location>
        <begin position="1"/>
        <end position="16"/>
    </location>
</feature>
<proteinExistence type="predicted"/>
<dbReference type="PANTHER" id="PTHR47248:SF7">
    <property type="entry name" value="BPTI_KUNITZ INHIBITOR DOMAIN-CONTAINING PROTEIN"/>
    <property type="match status" value="1"/>
</dbReference>
<dbReference type="SMART" id="SM00131">
    <property type="entry name" value="KU"/>
    <property type="match status" value="1"/>
</dbReference>
<dbReference type="InterPro" id="IPR002223">
    <property type="entry name" value="Kunitz_BPTI"/>
</dbReference>
<dbReference type="PANTHER" id="PTHR47248">
    <property type="entry name" value="PROTEIN CBG06772"/>
    <property type="match status" value="1"/>
</dbReference>
<name>A0AAF3FDF2_9BILA</name>
<dbReference type="Pfam" id="PF00014">
    <property type="entry name" value="Kunitz_BPTI"/>
    <property type="match status" value="1"/>
</dbReference>
<evidence type="ECO:0000259" key="2">
    <source>
        <dbReference type="PROSITE" id="PS50279"/>
    </source>
</evidence>
<feature type="chain" id="PRO_5042174903" evidence="1">
    <location>
        <begin position="17"/>
        <end position="182"/>
    </location>
</feature>
<dbReference type="Proteomes" id="UP000887575">
    <property type="component" value="Unassembled WGS sequence"/>
</dbReference>
<keyword evidence="3" id="KW-1185">Reference proteome</keyword>
<sequence>MLLFSLTVFLFGVAFGRDCSSQPSPGFTCNEHSPSIQYYFDEEHMSCYPFGHNGCDLKTGPLRLLGPDSKNGYPTVDSCWHSCMPMDYNSCGYSIRSTGTCSYDPSRKAECSPDAECHMGAFFGICCPKDKIQRSENPKCEAGKRLVKQNDGQKLISKRCSLNFCPKGSQCIDGEFFAYCCQ</sequence>
<protein>
    <submittedName>
        <fullName evidence="4">BPTI/Kunitz inhibitor domain-containing protein</fullName>
    </submittedName>
</protein>
<keyword evidence="1" id="KW-0732">Signal</keyword>
<dbReference type="SUPFAM" id="SSF57362">
    <property type="entry name" value="BPTI-like"/>
    <property type="match status" value="1"/>
</dbReference>
<dbReference type="PROSITE" id="PS50279">
    <property type="entry name" value="BPTI_KUNITZ_2"/>
    <property type="match status" value="1"/>
</dbReference>
<feature type="domain" description="BPTI/Kunitz inhibitor" evidence="2">
    <location>
        <begin position="19"/>
        <end position="83"/>
    </location>
</feature>
<dbReference type="Gene3D" id="4.10.410.10">
    <property type="entry name" value="Pancreatic trypsin inhibitor Kunitz domain"/>
    <property type="match status" value="1"/>
</dbReference>
<dbReference type="InterPro" id="IPR036880">
    <property type="entry name" value="Kunitz_BPTI_sf"/>
</dbReference>
<dbReference type="GO" id="GO:0004867">
    <property type="term" value="F:serine-type endopeptidase inhibitor activity"/>
    <property type="evidence" value="ECO:0007669"/>
    <property type="project" value="InterPro"/>
</dbReference>
<dbReference type="AlphaFoldDB" id="A0AAF3FDF2"/>
<evidence type="ECO:0000313" key="4">
    <source>
        <dbReference type="WBParaSite" id="MBELARI_LOCUS4934"/>
    </source>
</evidence>
<organism evidence="3 4">
    <name type="scientific">Mesorhabditis belari</name>
    <dbReference type="NCBI Taxonomy" id="2138241"/>
    <lineage>
        <taxon>Eukaryota</taxon>
        <taxon>Metazoa</taxon>
        <taxon>Ecdysozoa</taxon>
        <taxon>Nematoda</taxon>
        <taxon>Chromadorea</taxon>
        <taxon>Rhabditida</taxon>
        <taxon>Rhabditina</taxon>
        <taxon>Rhabditomorpha</taxon>
        <taxon>Rhabditoidea</taxon>
        <taxon>Rhabditidae</taxon>
        <taxon>Mesorhabditinae</taxon>
        <taxon>Mesorhabditis</taxon>
    </lineage>
</organism>
<evidence type="ECO:0000256" key="1">
    <source>
        <dbReference type="SAM" id="SignalP"/>
    </source>
</evidence>
<evidence type="ECO:0000313" key="3">
    <source>
        <dbReference type="Proteomes" id="UP000887575"/>
    </source>
</evidence>
<dbReference type="WBParaSite" id="MBELARI_LOCUS4934">
    <property type="protein sequence ID" value="MBELARI_LOCUS4934"/>
    <property type="gene ID" value="MBELARI_LOCUS4934"/>
</dbReference>
<accession>A0AAF3FDF2</accession>
<dbReference type="InterPro" id="IPR052861">
    <property type="entry name" value="BPTI/Kunitz_domain"/>
</dbReference>
<reference evidence="4" key="1">
    <citation type="submission" date="2024-02" db="UniProtKB">
        <authorList>
            <consortium name="WormBaseParasite"/>
        </authorList>
    </citation>
    <scope>IDENTIFICATION</scope>
</reference>